<dbReference type="Gene3D" id="3.40.630.30">
    <property type="match status" value="1"/>
</dbReference>
<evidence type="ECO:0000313" key="4">
    <source>
        <dbReference type="EMBL" id="GIG20074.1"/>
    </source>
</evidence>
<proteinExistence type="predicted"/>
<dbReference type="GO" id="GO:0016747">
    <property type="term" value="F:acyltransferase activity, transferring groups other than amino-acyl groups"/>
    <property type="evidence" value="ECO:0007669"/>
    <property type="project" value="InterPro"/>
</dbReference>
<comment type="caution">
    <text evidence="4">The sequence shown here is derived from an EMBL/GenBank/DDBJ whole genome shotgun (WGS) entry which is preliminary data.</text>
</comment>
<sequence>MTTTTTVVRVEAVPWTHADATALREQMTAELRPRYADAVRTRGPFPESDPATVVVTLVAYAGTDPVGTAALRLVDGLHEVKRVYVAPSHRRTGLAARLLAELEAHARAREVRTLVLQTGVRQPEAVALYTREGWQPVPPFGQYVGDPYSLCFAKDLA</sequence>
<keyword evidence="1" id="KW-0808">Transferase</keyword>
<dbReference type="InterPro" id="IPR000182">
    <property type="entry name" value="GNAT_dom"/>
</dbReference>
<dbReference type="EMBL" id="BONK01000002">
    <property type="protein sequence ID" value="GIG20074.1"/>
    <property type="molecule type" value="Genomic_DNA"/>
</dbReference>
<accession>A0A919P253</accession>
<dbReference type="InterPro" id="IPR016181">
    <property type="entry name" value="Acyl_CoA_acyltransferase"/>
</dbReference>
<keyword evidence="5" id="KW-1185">Reference proteome</keyword>
<dbReference type="Pfam" id="PF00583">
    <property type="entry name" value="Acetyltransf_1"/>
    <property type="match status" value="1"/>
</dbReference>
<evidence type="ECO:0000256" key="1">
    <source>
        <dbReference type="ARBA" id="ARBA00022679"/>
    </source>
</evidence>
<dbReference type="PANTHER" id="PTHR43877:SF2">
    <property type="entry name" value="AMINOALKYLPHOSPHONATE N-ACETYLTRANSFERASE-RELATED"/>
    <property type="match status" value="1"/>
</dbReference>
<dbReference type="RefSeq" id="WP_203748889.1">
    <property type="nucleotide sequence ID" value="NZ_BONK01000002.1"/>
</dbReference>
<dbReference type="Proteomes" id="UP000632740">
    <property type="component" value="Unassembled WGS sequence"/>
</dbReference>
<gene>
    <name evidence="4" type="ORF">Cch01nite_07980</name>
</gene>
<dbReference type="SUPFAM" id="SSF55729">
    <property type="entry name" value="Acyl-CoA N-acyltransferases (Nat)"/>
    <property type="match status" value="1"/>
</dbReference>
<organism evidence="4 5">
    <name type="scientific">Cellulomonas chitinilytica</name>
    <dbReference type="NCBI Taxonomy" id="398759"/>
    <lineage>
        <taxon>Bacteria</taxon>
        <taxon>Bacillati</taxon>
        <taxon>Actinomycetota</taxon>
        <taxon>Actinomycetes</taxon>
        <taxon>Micrococcales</taxon>
        <taxon>Cellulomonadaceae</taxon>
        <taxon>Cellulomonas</taxon>
    </lineage>
</organism>
<reference evidence="4" key="1">
    <citation type="submission" date="2021-01" db="EMBL/GenBank/DDBJ databases">
        <title>Whole genome shotgun sequence of Cellulomonas chitinilytica NBRC 110799.</title>
        <authorList>
            <person name="Komaki H."/>
            <person name="Tamura T."/>
        </authorList>
    </citation>
    <scope>NUCLEOTIDE SEQUENCE</scope>
    <source>
        <strain evidence="4">NBRC 110799</strain>
    </source>
</reference>
<dbReference type="AlphaFoldDB" id="A0A919P253"/>
<dbReference type="InterPro" id="IPR050832">
    <property type="entry name" value="Bact_Acetyltransf"/>
</dbReference>
<dbReference type="CDD" id="cd04301">
    <property type="entry name" value="NAT_SF"/>
    <property type="match status" value="1"/>
</dbReference>
<dbReference type="PANTHER" id="PTHR43877">
    <property type="entry name" value="AMINOALKYLPHOSPHONATE N-ACETYLTRANSFERASE-RELATED-RELATED"/>
    <property type="match status" value="1"/>
</dbReference>
<keyword evidence="2" id="KW-0012">Acyltransferase</keyword>
<name>A0A919P253_9CELL</name>
<evidence type="ECO:0000259" key="3">
    <source>
        <dbReference type="PROSITE" id="PS51186"/>
    </source>
</evidence>
<protein>
    <submittedName>
        <fullName evidence="4">N-acetyltransferase</fullName>
    </submittedName>
</protein>
<evidence type="ECO:0000313" key="5">
    <source>
        <dbReference type="Proteomes" id="UP000632740"/>
    </source>
</evidence>
<evidence type="ECO:0000256" key="2">
    <source>
        <dbReference type="ARBA" id="ARBA00023315"/>
    </source>
</evidence>
<dbReference type="PROSITE" id="PS51186">
    <property type="entry name" value="GNAT"/>
    <property type="match status" value="1"/>
</dbReference>
<feature type="domain" description="N-acetyltransferase" evidence="3">
    <location>
        <begin position="10"/>
        <end position="157"/>
    </location>
</feature>